<sequence length="42" mass="4395">MAVRKVSCAPQRLGGWGAEVVLPTLFFRRVCSSSLKGCAGVG</sequence>
<dbReference type="EMBL" id="ACBZ01000076">
    <property type="protein sequence ID" value="EEG49544.1"/>
    <property type="molecule type" value="Genomic_DNA"/>
</dbReference>
<gene>
    <name evidence="1" type="ORF">RUMHYD_01577</name>
</gene>
<accession>C0CL56</accession>
<protein>
    <submittedName>
        <fullName evidence="1">Uncharacterized protein</fullName>
    </submittedName>
</protein>
<dbReference type="Proteomes" id="UP000003100">
    <property type="component" value="Unassembled WGS sequence"/>
</dbReference>
<dbReference type="PATRIC" id="fig|476272.21.peg.2926"/>
<dbReference type="HOGENOM" id="CLU_3247951_0_0_9"/>
<proteinExistence type="predicted"/>
<reference evidence="1 2" key="2">
    <citation type="submission" date="2009-02" db="EMBL/GenBank/DDBJ databases">
        <title>Draft genome sequence of Blautia hydrogenotrophica DSM 10507 (Ruminococcus hydrogenotrophicus DSM 10507).</title>
        <authorList>
            <person name="Sudarsanam P."/>
            <person name="Ley R."/>
            <person name="Guruge J."/>
            <person name="Turnbaugh P.J."/>
            <person name="Mahowald M."/>
            <person name="Liep D."/>
            <person name="Gordon J."/>
        </authorList>
    </citation>
    <scope>NUCLEOTIDE SEQUENCE [LARGE SCALE GENOMIC DNA]</scope>
    <source>
        <strain evidence="2">DSM 10507 / JCM 14656 / S5a33</strain>
    </source>
</reference>
<name>C0CL56_BLAHS</name>
<comment type="caution">
    <text evidence="1">The sequence shown here is derived from an EMBL/GenBank/DDBJ whole genome shotgun (WGS) entry which is preliminary data.</text>
</comment>
<dbReference type="AlphaFoldDB" id="C0CL56"/>
<reference evidence="1 2" key="1">
    <citation type="submission" date="2009-01" db="EMBL/GenBank/DDBJ databases">
        <authorList>
            <person name="Fulton L."/>
            <person name="Clifton S."/>
            <person name="Fulton B."/>
            <person name="Xu J."/>
            <person name="Minx P."/>
            <person name="Pepin K.H."/>
            <person name="Johnson M."/>
            <person name="Bhonagiri V."/>
            <person name="Nash W.E."/>
            <person name="Mardis E.R."/>
            <person name="Wilson R.K."/>
        </authorList>
    </citation>
    <scope>NUCLEOTIDE SEQUENCE [LARGE SCALE GENOMIC DNA]</scope>
    <source>
        <strain evidence="2">DSM 10507 / JCM 14656 / S5a33</strain>
    </source>
</reference>
<evidence type="ECO:0000313" key="2">
    <source>
        <dbReference type="Proteomes" id="UP000003100"/>
    </source>
</evidence>
<evidence type="ECO:0000313" key="1">
    <source>
        <dbReference type="EMBL" id="EEG49544.1"/>
    </source>
</evidence>
<organism evidence="1 2">
    <name type="scientific">Blautia hydrogenotrophica (strain DSM 10507 / JCM 14656 / S5a33)</name>
    <name type="common">Ruminococcus hydrogenotrophicus</name>
    <dbReference type="NCBI Taxonomy" id="476272"/>
    <lineage>
        <taxon>Bacteria</taxon>
        <taxon>Bacillati</taxon>
        <taxon>Bacillota</taxon>
        <taxon>Clostridia</taxon>
        <taxon>Lachnospirales</taxon>
        <taxon>Lachnospiraceae</taxon>
        <taxon>Blautia</taxon>
    </lineage>
</organism>
<keyword evidence="2" id="KW-1185">Reference proteome</keyword>